<evidence type="ECO:0000256" key="1">
    <source>
        <dbReference type="ARBA" id="ARBA00004123"/>
    </source>
</evidence>
<dbReference type="HOGENOM" id="CLU_000288_57_38_1"/>
<dbReference type="GeneID" id="17293871"/>
<dbReference type="AlphaFoldDB" id="L1IML0"/>
<dbReference type="PROSITE" id="PS50897">
    <property type="entry name" value="CTLH"/>
    <property type="match status" value="1"/>
</dbReference>
<dbReference type="Proteomes" id="UP000011087">
    <property type="component" value="Unassembled WGS sequence"/>
</dbReference>
<dbReference type="PROSITE" id="PS50082">
    <property type="entry name" value="WD_REPEATS_2"/>
    <property type="match status" value="3"/>
</dbReference>
<dbReference type="InterPro" id="IPR001680">
    <property type="entry name" value="WD40_rpt"/>
</dbReference>
<keyword evidence="5" id="KW-0508">mRNA splicing</keyword>
<feature type="repeat" description="WD" evidence="8">
    <location>
        <begin position="261"/>
        <end position="302"/>
    </location>
</feature>
<keyword evidence="6" id="KW-0539">Nucleus</keyword>
<evidence type="ECO:0000256" key="6">
    <source>
        <dbReference type="ARBA" id="ARBA00023242"/>
    </source>
</evidence>
<feature type="repeat" description="WD" evidence="8">
    <location>
        <begin position="346"/>
        <end position="387"/>
    </location>
</feature>
<dbReference type="InterPro" id="IPR006594">
    <property type="entry name" value="LisH"/>
</dbReference>
<keyword evidence="4" id="KW-0677">Repeat</keyword>
<feature type="repeat" description="WD" evidence="8">
    <location>
        <begin position="222"/>
        <end position="252"/>
    </location>
</feature>
<keyword evidence="3" id="KW-0507">mRNA processing</keyword>
<protein>
    <recommendedName>
        <fullName evidence="9">CTLH domain-containing protein</fullName>
    </recommendedName>
</protein>
<dbReference type="PROSITE" id="PS50896">
    <property type="entry name" value="LISH"/>
    <property type="match status" value="1"/>
</dbReference>
<evidence type="ECO:0000256" key="3">
    <source>
        <dbReference type="ARBA" id="ARBA00022664"/>
    </source>
</evidence>
<feature type="domain" description="CTLH" evidence="9">
    <location>
        <begin position="41"/>
        <end position="93"/>
    </location>
</feature>
<dbReference type="InterPro" id="IPR006595">
    <property type="entry name" value="CTLH_C"/>
</dbReference>
<dbReference type="SMART" id="SM00320">
    <property type="entry name" value="WD40"/>
    <property type="match status" value="6"/>
</dbReference>
<reference evidence="10 12" key="1">
    <citation type="journal article" date="2012" name="Nature">
        <title>Algal genomes reveal evolutionary mosaicism and the fate of nucleomorphs.</title>
        <authorList>
            <consortium name="DOE Joint Genome Institute"/>
            <person name="Curtis B.A."/>
            <person name="Tanifuji G."/>
            <person name="Burki F."/>
            <person name="Gruber A."/>
            <person name="Irimia M."/>
            <person name="Maruyama S."/>
            <person name="Arias M.C."/>
            <person name="Ball S.G."/>
            <person name="Gile G.H."/>
            <person name="Hirakawa Y."/>
            <person name="Hopkins J.F."/>
            <person name="Kuo A."/>
            <person name="Rensing S.A."/>
            <person name="Schmutz J."/>
            <person name="Symeonidi A."/>
            <person name="Elias M."/>
            <person name="Eveleigh R.J."/>
            <person name="Herman E.K."/>
            <person name="Klute M.J."/>
            <person name="Nakayama T."/>
            <person name="Obornik M."/>
            <person name="Reyes-Prieto A."/>
            <person name="Armbrust E.V."/>
            <person name="Aves S.J."/>
            <person name="Beiko R.G."/>
            <person name="Coutinho P."/>
            <person name="Dacks J.B."/>
            <person name="Durnford D.G."/>
            <person name="Fast N.M."/>
            <person name="Green B.R."/>
            <person name="Grisdale C.J."/>
            <person name="Hempel F."/>
            <person name="Henrissat B."/>
            <person name="Hoppner M.P."/>
            <person name="Ishida K."/>
            <person name="Kim E."/>
            <person name="Koreny L."/>
            <person name="Kroth P.G."/>
            <person name="Liu Y."/>
            <person name="Malik S.B."/>
            <person name="Maier U.G."/>
            <person name="McRose D."/>
            <person name="Mock T."/>
            <person name="Neilson J.A."/>
            <person name="Onodera N.T."/>
            <person name="Poole A.M."/>
            <person name="Pritham E.J."/>
            <person name="Richards T.A."/>
            <person name="Rocap G."/>
            <person name="Roy S.W."/>
            <person name="Sarai C."/>
            <person name="Schaack S."/>
            <person name="Shirato S."/>
            <person name="Slamovits C.H."/>
            <person name="Spencer D.F."/>
            <person name="Suzuki S."/>
            <person name="Worden A.Z."/>
            <person name="Zauner S."/>
            <person name="Barry K."/>
            <person name="Bell C."/>
            <person name="Bharti A.K."/>
            <person name="Crow J.A."/>
            <person name="Grimwood J."/>
            <person name="Kramer R."/>
            <person name="Lindquist E."/>
            <person name="Lucas S."/>
            <person name="Salamov A."/>
            <person name="McFadden G.I."/>
            <person name="Lane C.E."/>
            <person name="Keeling P.J."/>
            <person name="Gray M.W."/>
            <person name="Grigoriev I.V."/>
            <person name="Archibald J.M."/>
        </authorList>
    </citation>
    <scope>NUCLEOTIDE SEQUENCE</scope>
    <source>
        <strain evidence="10 12">CCMP2712</strain>
    </source>
</reference>
<evidence type="ECO:0000256" key="2">
    <source>
        <dbReference type="ARBA" id="ARBA00022574"/>
    </source>
</evidence>
<dbReference type="EMBL" id="JH993063">
    <property type="protein sequence ID" value="EKX37129.1"/>
    <property type="molecule type" value="Genomic_DNA"/>
</dbReference>
<dbReference type="EnsemblProtists" id="EKX37129">
    <property type="protein sequence ID" value="EKX37129"/>
    <property type="gene ID" value="GUITHDRAFT_158624"/>
</dbReference>
<gene>
    <name evidence="10" type="ORF">GUITHDRAFT_158624</name>
</gene>
<dbReference type="SMART" id="SM00667">
    <property type="entry name" value="LisH"/>
    <property type="match status" value="1"/>
</dbReference>
<dbReference type="InterPro" id="IPR045184">
    <property type="entry name" value="SMU1"/>
</dbReference>
<evidence type="ECO:0000256" key="4">
    <source>
        <dbReference type="ARBA" id="ARBA00022737"/>
    </source>
</evidence>
<sequence>MAELEVDAQDVVRLMLQFCKENGLKETMKALQDESKVALNTVESVEGFLGDIQSGNWDLVLAACQNLQLPVKKMMDLHEQIAMELLELREMDVARAMLRQSECLLIMKREEPNRYIKLESLCASPTWDPRDAYEGGATKESRRSEIAKSFSTEISVVPPSRLLVLLGQALKWQQHQGMLPPGSQFDIFKGTTATKPDEYDEYPTRNTHSIKFGKKTHAECAAFSPNGQYLVSGSLDGFVEVWDHETGKLRKDLKYQANDELMMHEDAVLSIAWSKDSELLATGDQSGKIKVWKVKTGQCVRKFEKAHSQGITCLCFSRDGTQICSSSYDACMRMHGLKSGKMLKEMRGHTSYINHCVYSIDGLRIISSGSDGYVKVWDPKSGECIYSFRPNPAGQTDNLIVCDRSSTAYVVTMAGQVVKTISSGKKTGGDFLNACVSRMGSWLYCLAEDQNMYVFNIQDGKLEQITKVHEREPIGLCHHPHRNVMATFADDGQLKLWRA</sequence>
<dbReference type="PaxDb" id="55529-EKX37129"/>
<name>L1IML0_GUITC</name>
<dbReference type="InterPro" id="IPR054532">
    <property type="entry name" value="TPL_SMU1_LisH-like"/>
</dbReference>
<dbReference type="Pfam" id="PF17814">
    <property type="entry name" value="LisH_TPL"/>
    <property type="match status" value="1"/>
</dbReference>
<reference evidence="12" key="2">
    <citation type="submission" date="2012-11" db="EMBL/GenBank/DDBJ databases">
        <authorList>
            <person name="Kuo A."/>
            <person name="Curtis B.A."/>
            <person name="Tanifuji G."/>
            <person name="Burki F."/>
            <person name="Gruber A."/>
            <person name="Irimia M."/>
            <person name="Maruyama S."/>
            <person name="Arias M.C."/>
            <person name="Ball S.G."/>
            <person name="Gile G.H."/>
            <person name="Hirakawa Y."/>
            <person name="Hopkins J.F."/>
            <person name="Rensing S.A."/>
            <person name="Schmutz J."/>
            <person name="Symeonidi A."/>
            <person name="Elias M."/>
            <person name="Eveleigh R.J."/>
            <person name="Herman E.K."/>
            <person name="Klute M.J."/>
            <person name="Nakayama T."/>
            <person name="Obornik M."/>
            <person name="Reyes-Prieto A."/>
            <person name="Armbrust E.V."/>
            <person name="Aves S.J."/>
            <person name="Beiko R.G."/>
            <person name="Coutinho P."/>
            <person name="Dacks J.B."/>
            <person name="Durnford D.G."/>
            <person name="Fast N.M."/>
            <person name="Green B.R."/>
            <person name="Grisdale C."/>
            <person name="Hempe F."/>
            <person name="Henrissat B."/>
            <person name="Hoppner M.P."/>
            <person name="Ishida K.-I."/>
            <person name="Kim E."/>
            <person name="Koreny L."/>
            <person name="Kroth P.G."/>
            <person name="Liu Y."/>
            <person name="Malik S.-B."/>
            <person name="Maier U.G."/>
            <person name="McRose D."/>
            <person name="Mock T."/>
            <person name="Neilson J.A."/>
            <person name="Onodera N.T."/>
            <person name="Poole A.M."/>
            <person name="Pritham E.J."/>
            <person name="Richards T.A."/>
            <person name="Rocap G."/>
            <person name="Roy S.W."/>
            <person name="Sarai C."/>
            <person name="Schaack S."/>
            <person name="Shirato S."/>
            <person name="Slamovits C.H."/>
            <person name="Spencer D.F."/>
            <person name="Suzuki S."/>
            <person name="Worden A.Z."/>
            <person name="Zauner S."/>
            <person name="Barry K."/>
            <person name="Bell C."/>
            <person name="Bharti A.K."/>
            <person name="Crow J.A."/>
            <person name="Grimwood J."/>
            <person name="Kramer R."/>
            <person name="Lindquist E."/>
            <person name="Lucas S."/>
            <person name="Salamov A."/>
            <person name="McFadden G.I."/>
            <person name="Lane C.E."/>
            <person name="Keeling P.J."/>
            <person name="Gray M.W."/>
            <person name="Grigoriev I.V."/>
            <person name="Archibald J.M."/>
        </authorList>
    </citation>
    <scope>NUCLEOTIDE SEQUENCE</scope>
    <source>
        <strain evidence="12">CCMP2712</strain>
    </source>
</reference>
<dbReference type="CDD" id="cd00200">
    <property type="entry name" value="WD40"/>
    <property type="match status" value="1"/>
</dbReference>
<dbReference type="InterPro" id="IPR036322">
    <property type="entry name" value="WD40_repeat_dom_sf"/>
</dbReference>
<accession>L1IML0</accession>
<dbReference type="Pfam" id="PF00400">
    <property type="entry name" value="WD40"/>
    <property type="match status" value="5"/>
</dbReference>
<evidence type="ECO:0000256" key="7">
    <source>
        <dbReference type="ARBA" id="ARBA00025801"/>
    </source>
</evidence>
<keyword evidence="2 8" id="KW-0853">WD repeat</keyword>
<organism evidence="10">
    <name type="scientific">Guillardia theta (strain CCMP2712)</name>
    <name type="common">Cryptophyte</name>
    <dbReference type="NCBI Taxonomy" id="905079"/>
    <lineage>
        <taxon>Eukaryota</taxon>
        <taxon>Cryptophyceae</taxon>
        <taxon>Pyrenomonadales</taxon>
        <taxon>Geminigeraceae</taxon>
        <taxon>Guillardia</taxon>
    </lineage>
</organism>
<keyword evidence="12" id="KW-1185">Reference proteome</keyword>
<dbReference type="RefSeq" id="XP_005824109.1">
    <property type="nucleotide sequence ID" value="XM_005824052.1"/>
</dbReference>
<evidence type="ECO:0000313" key="12">
    <source>
        <dbReference type="Proteomes" id="UP000011087"/>
    </source>
</evidence>
<comment type="similarity">
    <text evidence="7">Belongs to the WD repeat SMU1 family.</text>
</comment>
<dbReference type="STRING" id="905079.L1IML0"/>
<evidence type="ECO:0000313" key="11">
    <source>
        <dbReference type="EnsemblProtists" id="EKX37129"/>
    </source>
</evidence>
<dbReference type="Gene3D" id="2.130.10.10">
    <property type="entry name" value="YVTN repeat-like/Quinoprotein amine dehydrogenase"/>
    <property type="match status" value="3"/>
</dbReference>
<dbReference type="InterPro" id="IPR015943">
    <property type="entry name" value="WD40/YVTN_repeat-like_dom_sf"/>
</dbReference>
<dbReference type="GO" id="GO:0005634">
    <property type="term" value="C:nucleus"/>
    <property type="evidence" value="ECO:0007669"/>
    <property type="project" value="UniProtKB-SubCell"/>
</dbReference>
<dbReference type="KEGG" id="gtt:GUITHDRAFT_158624"/>
<dbReference type="SUPFAM" id="SSF50978">
    <property type="entry name" value="WD40 repeat-like"/>
    <property type="match status" value="1"/>
</dbReference>
<reference evidence="11" key="3">
    <citation type="submission" date="2015-06" db="UniProtKB">
        <authorList>
            <consortium name="EnsemblProtists"/>
        </authorList>
    </citation>
    <scope>IDENTIFICATION</scope>
</reference>
<dbReference type="PROSITE" id="PS50294">
    <property type="entry name" value="WD_REPEATS_REGION"/>
    <property type="match status" value="4"/>
</dbReference>
<dbReference type="SMART" id="SM00668">
    <property type="entry name" value="CTLH"/>
    <property type="match status" value="1"/>
</dbReference>
<dbReference type="GO" id="GO:0000398">
    <property type="term" value="P:mRNA splicing, via spliceosome"/>
    <property type="evidence" value="ECO:0007669"/>
    <property type="project" value="InterPro"/>
</dbReference>
<evidence type="ECO:0000256" key="8">
    <source>
        <dbReference type="PROSITE-ProRule" id="PRU00221"/>
    </source>
</evidence>
<dbReference type="PANTHER" id="PTHR22848">
    <property type="entry name" value="WD40 REPEAT PROTEIN"/>
    <property type="match status" value="1"/>
</dbReference>
<evidence type="ECO:0000259" key="9">
    <source>
        <dbReference type="PROSITE" id="PS50897"/>
    </source>
</evidence>
<evidence type="ECO:0000256" key="5">
    <source>
        <dbReference type="ARBA" id="ARBA00023187"/>
    </source>
</evidence>
<dbReference type="eggNOG" id="KOG0275">
    <property type="taxonomic scope" value="Eukaryota"/>
</dbReference>
<proteinExistence type="inferred from homology"/>
<dbReference type="OMA" id="MMKQQEP"/>
<evidence type="ECO:0000313" key="10">
    <source>
        <dbReference type="EMBL" id="EKX37129.1"/>
    </source>
</evidence>
<comment type="subcellular location">
    <subcellularLocation>
        <location evidence="1">Nucleus</location>
    </subcellularLocation>
</comment>
<dbReference type="OrthoDB" id="538223at2759"/>